<keyword evidence="2" id="KW-1133">Transmembrane helix</keyword>
<gene>
    <name evidence="3" type="ORF">Bhyg_13967</name>
</gene>
<keyword evidence="2" id="KW-0812">Transmembrane</keyword>
<keyword evidence="4" id="KW-1185">Reference proteome</keyword>
<name>A0A9Q0RWU0_9DIPT</name>
<protein>
    <submittedName>
        <fullName evidence="3">Uncharacterized protein</fullName>
    </submittedName>
</protein>
<feature type="compositionally biased region" description="Low complexity" evidence="1">
    <location>
        <begin position="112"/>
        <end position="129"/>
    </location>
</feature>
<feature type="compositionally biased region" description="Polar residues" evidence="1">
    <location>
        <begin position="12"/>
        <end position="28"/>
    </location>
</feature>
<keyword evidence="2" id="KW-0472">Membrane</keyword>
<dbReference type="AlphaFoldDB" id="A0A9Q0RWU0"/>
<sequence length="337" mass="35061">MLLLDEDDDPKFSQSSGNSVNVIINQSKWPPVPEGNQPPERNGENGSECNEPATTNGGGTGASQMTGPSTSTMSDRMEELKMGSLATGGTTSGKTTIEDRADENSRDRKIRTASSAPSKSRSSTPAATKGGNSGASSKTGPMKPTGNSQKFIMTKNDGDEHMPSTKVDSSIPASPDSTSSASSLSTDSGSTNLTVTTTSNNLQSEGAASKTPPGTPPGTSSPTPPIAKSSVPEVPVPGSSPERSFDSPSKSITIDEDITDAGDLDPKKIIAASSYDSHSSGEDIALPTIKRRRLSMTRETNAVPAEAAAAERKKQLMKCIFAWLLFGFFMVAALLLL</sequence>
<feature type="region of interest" description="Disordered" evidence="1">
    <location>
        <begin position="1"/>
        <end position="258"/>
    </location>
</feature>
<feature type="compositionally biased region" description="Low complexity" evidence="1">
    <location>
        <begin position="168"/>
        <end position="201"/>
    </location>
</feature>
<feature type="compositionally biased region" description="Polar residues" evidence="1">
    <location>
        <begin position="62"/>
        <end position="74"/>
    </location>
</feature>
<feature type="transmembrane region" description="Helical" evidence="2">
    <location>
        <begin position="319"/>
        <end position="336"/>
    </location>
</feature>
<proteinExistence type="predicted"/>
<evidence type="ECO:0000256" key="1">
    <source>
        <dbReference type="SAM" id="MobiDB-lite"/>
    </source>
</evidence>
<dbReference type="Proteomes" id="UP001151699">
    <property type="component" value="Chromosome C"/>
</dbReference>
<feature type="compositionally biased region" description="Basic and acidic residues" evidence="1">
    <location>
        <begin position="96"/>
        <end position="107"/>
    </location>
</feature>
<organism evidence="3 4">
    <name type="scientific">Pseudolycoriella hygida</name>
    <dbReference type="NCBI Taxonomy" id="35572"/>
    <lineage>
        <taxon>Eukaryota</taxon>
        <taxon>Metazoa</taxon>
        <taxon>Ecdysozoa</taxon>
        <taxon>Arthropoda</taxon>
        <taxon>Hexapoda</taxon>
        <taxon>Insecta</taxon>
        <taxon>Pterygota</taxon>
        <taxon>Neoptera</taxon>
        <taxon>Endopterygota</taxon>
        <taxon>Diptera</taxon>
        <taxon>Nematocera</taxon>
        <taxon>Sciaroidea</taxon>
        <taxon>Sciaridae</taxon>
        <taxon>Pseudolycoriella</taxon>
    </lineage>
</organism>
<dbReference type="EMBL" id="WJQU01000004">
    <property type="protein sequence ID" value="KAJ6635382.1"/>
    <property type="molecule type" value="Genomic_DNA"/>
</dbReference>
<evidence type="ECO:0000256" key="2">
    <source>
        <dbReference type="SAM" id="Phobius"/>
    </source>
</evidence>
<feature type="non-terminal residue" evidence="3">
    <location>
        <position position="1"/>
    </location>
</feature>
<comment type="caution">
    <text evidence="3">The sequence shown here is derived from an EMBL/GenBank/DDBJ whole genome shotgun (WGS) entry which is preliminary data.</text>
</comment>
<accession>A0A9Q0RWU0</accession>
<reference evidence="3" key="1">
    <citation type="submission" date="2022-07" db="EMBL/GenBank/DDBJ databases">
        <authorList>
            <person name="Trinca V."/>
            <person name="Uliana J.V.C."/>
            <person name="Torres T.T."/>
            <person name="Ward R.J."/>
            <person name="Monesi N."/>
        </authorList>
    </citation>
    <scope>NUCLEOTIDE SEQUENCE</scope>
    <source>
        <strain evidence="3">HSMRA1968</strain>
        <tissue evidence="3">Whole embryos</tissue>
    </source>
</reference>
<evidence type="ECO:0000313" key="4">
    <source>
        <dbReference type="Proteomes" id="UP001151699"/>
    </source>
</evidence>
<evidence type="ECO:0000313" key="3">
    <source>
        <dbReference type="EMBL" id="KAJ6635382.1"/>
    </source>
</evidence>
<feature type="compositionally biased region" description="Low complexity" evidence="1">
    <location>
        <begin position="229"/>
        <end position="242"/>
    </location>
</feature>
<feature type="compositionally biased region" description="Polar residues" evidence="1">
    <location>
        <begin position="44"/>
        <end position="55"/>
    </location>
</feature>
<feature type="compositionally biased region" description="Polar residues" evidence="1">
    <location>
        <begin position="134"/>
        <end position="151"/>
    </location>
</feature>